<feature type="compositionally biased region" description="Basic and acidic residues" evidence="1">
    <location>
        <begin position="229"/>
        <end position="245"/>
    </location>
</feature>
<keyword evidence="3" id="KW-1185">Reference proteome</keyword>
<dbReference type="AlphaFoldDB" id="A0AA43QX59"/>
<evidence type="ECO:0000256" key="1">
    <source>
        <dbReference type="SAM" id="MobiDB-lite"/>
    </source>
</evidence>
<sequence length="393" mass="42884">MTTKTEIQALLRFLTQDAKVPLPTAMGKVKELQGKHLISPEALSKTSITVIQSIFPDEKQAKAVLAAAKRVSKKRRAGEEEGPSPIKRAKHGSSLIGVEQDPASLEESLRLPNVNDYDISDETLSTIKIWTNRAPLVLAFAVVLLKHTMPSQPPSSRLSLAQAVVSVNSRSKAVSLGLAERGAGAEDEGWGMGQPSVKIMSREIKVMRRHGYDYNEADTLASEEGQMMKSEDAKQENADTQETLKQENGVSDDEPALWGLDLEALRSSKSSLVAGGQRPDGAGLPVYSAQNVRSYLLKSFASPQDKVGAESTPKKRPTAAAQRTEKERNLACLLRALDILITSWVHVLSRDELDRRAWSWYVAVRPDVKDGVAGWGGKGEVCLEQIVGLRRKG</sequence>
<accession>A0AA43QX59</accession>
<dbReference type="Proteomes" id="UP001161017">
    <property type="component" value="Unassembled WGS sequence"/>
</dbReference>
<evidence type="ECO:0000313" key="2">
    <source>
        <dbReference type="EMBL" id="MDI1492986.1"/>
    </source>
</evidence>
<protein>
    <submittedName>
        <fullName evidence="2">Uncharacterized protein</fullName>
    </submittedName>
</protein>
<dbReference type="EMBL" id="JAPUFD010000022">
    <property type="protein sequence ID" value="MDI1492986.1"/>
    <property type="molecule type" value="Genomic_DNA"/>
</dbReference>
<gene>
    <name evidence="2" type="ORF">OHK93_004770</name>
</gene>
<organism evidence="2 3">
    <name type="scientific">Ramalina farinacea</name>
    <dbReference type="NCBI Taxonomy" id="258253"/>
    <lineage>
        <taxon>Eukaryota</taxon>
        <taxon>Fungi</taxon>
        <taxon>Dikarya</taxon>
        <taxon>Ascomycota</taxon>
        <taxon>Pezizomycotina</taxon>
        <taxon>Lecanoromycetes</taxon>
        <taxon>OSLEUM clade</taxon>
        <taxon>Lecanoromycetidae</taxon>
        <taxon>Lecanorales</taxon>
        <taxon>Lecanorineae</taxon>
        <taxon>Ramalinaceae</taxon>
        <taxon>Ramalina</taxon>
    </lineage>
</organism>
<proteinExistence type="predicted"/>
<name>A0AA43QX59_9LECA</name>
<evidence type="ECO:0000313" key="3">
    <source>
        <dbReference type="Proteomes" id="UP001161017"/>
    </source>
</evidence>
<feature type="region of interest" description="Disordered" evidence="1">
    <location>
        <begin position="71"/>
        <end position="97"/>
    </location>
</feature>
<reference evidence="2" key="1">
    <citation type="journal article" date="2023" name="Genome Biol. Evol.">
        <title>First Whole Genome Sequence and Flow Cytometry Genome Size Data for the Lichen-Forming Fungus Ramalina farinacea (Ascomycota).</title>
        <authorList>
            <person name="Llewellyn T."/>
            <person name="Mian S."/>
            <person name="Hill R."/>
            <person name="Leitch I.J."/>
            <person name="Gaya E."/>
        </authorList>
    </citation>
    <scope>NUCLEOTIDE SEQUENCE</scope>
    <source>
        <strain evidence="2">LIQ254RAFAR</strain>
    </source>
</reference>
<feature type="region of interest" description="Disordered" evidence="1">
    <location>
        <begin position="226"/>
        <end position="253"/>
    </location>
</feature>
<comment type="caution">
    <text evidence="2">The sequence shown here is derived from an EMBL/GenBank/DDBJ whole genome shotgun (WGS) entry which is preliminary data.</text>
</comment>